<organism evidence="2 3">
    <name type="scientific">Nocardioides anomalus</name>
    <dbReference type="NCBI Taxonomy" id="2712223"/>
    <lineage>
        <taxon>Bacteria</taxon>
        <taxon>Bacillati</taxon>
        <taxon>Actinomycetota</taxon>
        <taxon>Actinomycetes</taxon>
        <taxon>Propionibacteriales</taxon>
        <taxon>Nocardioidaceae</taxon>
        <taxon>Nocardioides</taxon>
    </lineage>
</organism>
<evidence type="ECO:0000313" key="2">
    <source>
        <dbReference type="EMBL" id="QIG43600.1"/>
    </source>
</evidence>
<accession>A0A6G6WEY3</accession>
<keyword evidence="2" id="KW-0540">Nuclease</keyword>
<dbReference type="Gene3D" id="1.10.30.50">
    <property type="match status" value="1"/>
</dbReference>
<keyword evidence="2" id="KW-0255">Endonuclease</keyword>
<evidence type="ECO:0000313" key="3">
    <source>
        <dbReference type="Proteomes" id="UP000502996"/>
    </source>
</evidence>
<protein>
    <submittedName>
        <fullName evidence="2">HNH endonuclease</fullName>
    </submittedName>
</protein>
<proteinExistence type="predicted"/>
<dbReference type="GO" id="GO:0004519">
    <property type="term" value="F:endonuclease activity"/>
    <property type="evidence" value="ECO:0007669"/>
    <property type="project" value="UniProtKB-KW"/>
</dbReference>
<dbReference type="AlphaFoldDB" id="A0A6G6WEY3"/>
<gene>
    <name evidence="2" type="ORF">G5V58_13265</name>
</gene>
<keyword evidence="2" id="KW-0378">Hydrolase</keyword>
<dbReference type="EMBL" id="CP049257">
    <property type="protein sequence ID" value="QIG43600.1"/>
    <property type="molecule type" value="Genomic_DNA"/>
</dbReference>
<reference evidence="2 3" key="1">
    <citation type="submission" date="2020-02" db="EMBL/GenBank/DDBJ databases">
        <title>Full genome sequence of Nocardioides sp. R-3366.</title>
        <authorList>
            <person name="Im W.-T."/>
        </authorList>
    </citation>
    <scope>NUCLEOTIDE SEQUENCE [LARGE SCALE GENOMIC DNA]</scope>
    <source>
        <strain evidence="2 3">R-3366</strain>
    </source>
</reference>
<dbReference type="RefSeq" id="WP_165233420.1">
    <property type="nucleotide sequence ID" value="NZ_CP049257.1"/>
</dbReference>
<keyword evidence="3" id="KW-1185">Reference proteome</keyword>
<feature type="region of interest" description="Disordered" evidence="1">
    <location>
        <begin position="357"/>
        <end position="376"/>
    </location>
</feature>
<dbReference type="KEGG" id="nano:G5V58_13265"/>
<dbReference type="Proteomes" id="UP000502996">
    <property type="component" value="Chromosome"/>
</dbReference>
<name>A0A6G6WEY3_9ACTN</name>
<evidence type="ECO:0000256" key="1">
    <source>
        <dbReference type="SAM" id="MobiDB-lite"/>
    </source>
</evidence>
<dbReference type="InterPro" id="IPR003615">
    <property type="entry name" value="HNH_nuc"/>
</dbReference>
<dbReference type="CDD" id="cd00085">
    <property type="entry name" value="HNHc"/>
    <property type="match status" value="1"/>
</dbReference>
<sequence length="376" mass="40297">MAEFCVAELACALGLTARAGRLLLGDAVELSHRLPRVWERLQAGDLPAWRARRVAQQTVPLPPDGAAYVDQHVEAVAHRVGPAQLGRLVDEARVRHDPEAAEELRQARLGARHLDIGVHDVRADGTVAVEGVLDLADALDLEHAVRREAQALAALGCMAPLAVRRSMAAGQIARGDTPLDLVLTVHVAASALAADAAPGELARVDGVPGFVSAAQVREWCGRPDARVLVRPVVDADQHVSVDAYEVSDRLRHLTGLRDVTCVFPWCTHHADRCDRDHVVPEAEGGATCSCNVAPLCRRHHRHKTHGRWRYRVVDPGTYLWTSPHGYVFLRDHTGTRDVTATAGAPAAHPAPAALALAAAPRLSAPEEPSGDRASAA</sequence>